<dbReference type="SUPFAM" id="SSF63829">
    <property type="entry name" value="Calcium-dependent phosphotriesterase"/>
    <property type="match status" value="1"/>
</dbReference>
<sequence>MLKKCVTFLFLASLGLGSALSRRSDLTLPLPARTVAQLSTLPTWLENIATRPNGDLLVTQLSPSPILHTIKNPSSGNATLEPIYQFRADNVTDLLGITETTPDTYIIIAGNATANATGYAGTFSVWQADFATANMYIPTVRKLANIPQAKLLNGAIALPSDPSIVIIADSQYGLLFRFDTKTGVSEIIADRPELKAYPQQHNATVGFGVNGVKIRGKWLYFSNSDLVSIYRVPITSTGYIPHKSEAAVELYASLTAVADFVDDFTFKADGTLWAVSNYGNTLIAVSAGGRKVQVVAGGKGLLTLAGGTAAAFGRTKKDREVVYVSTAGGLGRPVNGSVVEAGKVAGIDTKGYRC</sequence>
<dbReference type="RefSeq" id="XP_043175082.1">
    <property type="nucleotide sequence ID" value="XM_043319147.1"/>
</dbReference>
<proteinExistence type="predicted"/>
<evidence type="ECO:0000313" key="3">
    <source>
        <dbReference type="Proteomes" id="UP000676310"/>
    </source>
</evidence>
<feature type="chain" id="PRO_5035157769" description="SMP-30/Gluconolactonase/LRE-like region domain-containing protein" evidence="1">
    <location>
        <begin position="22"/>
        <end position="354"/>
    </location>
</feature>
<evidence type="ECO:0008006" key="4">
    <source>
        <dbReference type="Google" id="ProtNLM"/>
    </source>
</evidence>
<reference evidence="2" key="1">
    <citation type="submission" date="2021-05" db="EMBL/GenBank/DDBJ databases">
        <authorList>
            <person name="Stam R."/>
        </authorList>
    </citation>
    <scope>NUCLEOTIDE SEQUENCE</scope>
    <source>
        <strain evidence="2">CS162</strain>
    </source>
</reference>
<keyword evidence="1" id="KW-0732">Signal</keyword>
<dbReference type="InterPro" id="IPR011042">
    <property type="entry name" value="6-blade_b-propeller_TolB-like"/>
</dbReference>
<feature type="signal peptide" evidence="1">
    <location>
        <begin position="1"/>
        <end position="21"/>
    </location>
</feature>
<dbReference type="AlphaFoldDB" id="A0A8J2INM8"/>
<dbReference type="GeneID" id="67011785"/>
<name>A0A8J2INM8_9PLEO</name>
<dbReference type="Gene3D" id="2.120.10.30">
    <property type="entry name" value="TolB, C-terminal domain"/>
    <property type="match status" value="1"/>
</dbReference>
<comment type="caution">
    <text evidence="2">The sequence shown here is derived from an EMBL/GenBank/DDBJ whole genome shotgun (WGS) entry which is preliminary data.</text>
</comment>
<keyword evidence="3" id="KW-1185">Reference proteome</keyword>
<dbReference type="EMBL" id="CAJRGZ010000030">
    <property type="protein sequence ID" value="CAG5186160.1"/>
    <property type="molecule type" value="Genomic_DNA"/>
</dbReference>
<dbReference type="PANTHER" id="PTHR42060">
    <property type="entry name" value="NHL REPEAT-CONTAINING PROTEIN-RELATED"/>
    <property type="match status" value="1"/>
</dbReference>
<organism evidence="2 3">
    <name type="scientific">Alternaria atra</name>
    <dbReference type="NCBI Taxonomy" id="119953"/>
    <lineage>
        <taxon>Eukaryota</taxon>
        <taxon>Fungi</taxon>
        <taxon>Dikarya</taxon>
        <taxon>Ascomycota</taxon>
        <taxon>Pezizomycotina</taxon>
        <taxon>Dothideomycetes</taxon>
        <taxon>Pleosporomycetidae</taxon>
        <taxon>Pleosporales</taxon>
        <taxon>Pleosporineae</taxon>
        <taxon>Pleosporaceae</taxon>
        <taxon>Alternaria</taxon>
        <taxon>Alternaria sect. Ulocladioides</taxon>
    </lineage>
</organism>
<protein>
    <recommendedName>
        <fullName evidence="4">SMP-30/Gluconolactonase/LRE-like region domain-containing protein</fullName>
    </recommendedName>
</protein>
<dbReference type="PANTHER" id="PTHR42060:SF1">
    <property type="entry name" value="NHL REPEAT-CONTAINING PROTEIN"/>
    <property type="match status" value="1"/>
</dbReference>
<dbReference type="InterPro" id="IPR052998">
    <property type="entry name" value="Hetero-Diels-Alderase-like"/>
</dbReference>
<accession>A0A8J2INM8</accession>
<dbReference type="OrthoDB" id="9977941at2759"/>
<evidence type="ECO:0000313" key="2">
    <source>
        <dbReference type="EMBL" id="CAG5186160.1"/>
    </source>
</evidence>
<evidence type="ECO:0000256" key="1">
    <source>
        <dbReference type="SAM" id="SignalP"/>
    </source>
</evidence>
<dbReference type="Proteomes" id="UP000676310">
    <property type="component" value="Unassembled WGS sequence"/>
</dbReference>
<gene>
    <name evidence="2" type="ORF">ALTATR162_LOCUS11505</name>
</gene>